<evidence type="ECO:0000256" key="1">
    <source>
        <dbReference type="SAM" id="Phobius"/>
    </source>
</evidence>
<name>A0ABU2A5Q1_9BURK</name>
<keyword evidence="1" id="KW-0812">Transmembrane</keyword>
<dbReference type="InterPro" id="IPR045584">
    <property type="entry name" value="Pilin-like"/>
</dbReference>
<evidence type="ECO:0000313" key="2">
    <source>
        <dbReference type="EMBL" id="MDR7332528.1"/>
    </source>
</evidence>
<feature type="transmembrane region" description="Helical" evidence="1">
    <location>
        <begin position="12"/>
        <end position="35"/>
    </location>
</feature>
<dbReference type="InterPro" id="IPR012902">
    <property type="entry name" value="N_methyl_site"/>
</dbReference>
<dbReference type="NCBIfam" id="TIGR02532">
    <property type="entry name" value="IV_pilin_GFxxxE"/>
    <property type="match status" value="1"/>
</dbReference>
<gene>
    <name evidence="2" type="ORF">J2X21_001654</name>
</gene>
<keyword evidence="1" id="KW-0472">Membrane</keyword>
<dbReference type="Proteomes" id="UP001180825">
    <property type="component" value="Unassembled WGS sequence"/>
</dbReference>
<dbReference type="EMBL" id="JAVDXV010000002">
    <property type="protein sequence ID" value="MDR7332528.1"/>
    <property type="molecule type" value="Genomic_DNA"/>
</dbReference>
<reference evidence="2 3" key="1">
    <citation type="submission" date="2023-07" db="EMBL/GenBank/DDBJ databases">
        <title>Sorghum-associated microbial communities from plants grown in Nebraska, USA.</title>
        <authorList>
            <person name="Schachtman D."/>
        </authorList>
    </citation>
    <scope>NUCLEOTIDE SEQUENCE [LARGE SCALE GENOMIC DNA]</scope>
    <source>
        <strain evidence="2 3">BE316</strain>
    </source>
</reference>
<accession>A0ABU2A5Q1</accession>
<sequence>MNPIRIASRGLGLVEVMIGLTVLGVLLAVAVPSMLDLLERRRVVAVGLEVANVFNFAKSQANISGDRVTVHLEKDTGTPVSCVSVNLHNVSDFCKCYREPGSMCGRSTIQVLRWFQVQDSQGVSFAASGRWAPDKDGQFTISRNYHATDVSDVEVNVTGKRTGAKLKVEINAANRVRTCTPDGSINGFPTC</sequence>
<dbReference type="SUPFAM" id="SSF54523">
    <property type="entry name" value="Pili subunits"/>
    <property type="match status" value="1"/>
</dbReference>
<organism evidence="2 3">
    <name type="scientific">Roseateles asaccharophilus</name>
    <dbReference type="NCBI Taxonomy" id="582607"/>
    <lineage>
        <taxon>Bacteria</taxon>
        <taxon>Pseudomonadati</taxon>
        <taxon>Pseudomonadota</taxon>
        <taxon>Betaproteobacteria</taxon>
        <taxon>Burkholderiales</taxon>
        <taxon>Sphaerotilaceae</taxon>
        <taxon>Roseateles</taxon>
    </lineage>
</organism>
<keyword evidence="1" id="KW-1133">Transmembrane helix</keyword>
<keyword evidence="3" id="KW-1185">Reference proteome</keyword>
<evidence type="ECO:0000313" key="3">
    <source>
        <dbReference type="Proteomes" id="UP001180825"/>
    </source>
</evidence>
<proteinExistence type="predicted"/>
<dbReference type="RefSeq" id="WP_310327132.1">
    <property type="nucleotide sequence ID" value="NZ_JAVDXV010000002.1"/>
</dbReference>
<comment type="caution">
    <text evidence="2">The sequence shown here is derived from an EMBL/GenBank/DDBJ whole genome shotgun (WGS) entry which is preliminary data.</text>
</comment>
<protein>
    <submittedName>
        <fullName evidence="2">Prepilin-type N-terminal cleavage/methylation domain-containing protein</fullName>
    </submittedName>
</protein>
<dbReference type="Gene3D" id="3.30.700.10">
    <property type="entry name" value="Glycoprotein, Type 4 Pilin"/>
    <property type="match status" value="1"/>
</dbReference>